<dbReference type="Pfam" id="PF00072">
    <property type="entry name" value="Response_reg"/>
    <property type="match status" value="1"/>
</dbReference>
<name>A0ABS1CMS2_9GAMM</name>
<organism evidence="8 9">
    <name type="scientific">Thiohalocapsa halophila</name>
    <dbReference type="NCBI Taxonomy" id="69359"/>
    <lineage>
        <taxon>Bacteria</taxon>
        <taxon>Pseudomonadati</taxon>
        <taxon>Pseudomonadota</taxon>
        <taxon>Gammaproteobacteria</taxon>
        <taxon>Chromatiales</taxon>
        <taxon>Chromatiaceae</taxon>
        <taxon>Thiohalocapsa</taxon>
    </lineage>
</organism>
<dbReference type="SUPFAM" id="SSF52172">
    <property type="entry name" value="CheY-like"/>
    <property type="match status" value="2"/>
</dbReference>
<dbReference type="RefSeq" id="WP_200241331.1">
    <property type="nucleotide sequence ID" value="NZ_NRRV01000073.1"/>
</dbReference>
<evidence type="ECO:0000313" key="9">
    <source>
        <dbReference type="Proteomes" id="UP000748752"/>
    </source>
</evidence>
<feature type="modified residue" description="4-aspartylphosphate" evidence="4">
    <location>
        <position position="473"/>
    </location>
</feature>
<dbReference type="PROSITE" id="PS50109">
    <property type="entry name" value="HIS_KIN"/>
    <property type="match status" value="1"/>
</dbReference>
<dbReference type="InterPro" id="IPR036097">
    <property type="entry name" value="HisK_dim/P_sf"/>
</dbReference>
<feature type="compositionally biased region" description="Low complexity" evidence="5">
    <location>
        <begin position="377"/>
        <end position="402"/>
    </location>
</feature>
<dbReference type="PRINTS" id="PR00344">
    <property type="entry name" value="BCTRLSENSOR"/>
</dbReference>
<dbReference type="InterPro" id="IPR004358">
    <property type="entry name" value="Sig_transdc_His_kin-like_C"/>
</dbReference>
<comment type="caution">
    <text evidence="8">The sequence shown here is derived from an EMBL/GenBank/DDBJ whole genome shotgun (WGS) entry which is preliminary data.</text>
</comment>
<evidence type="ECO:0000256" key="3">
    <source>
        <dbReference type="ARBA" id="ARBA00022553"/>
    </source>
</evidence>
<dbReference type="Pfam" id="PF02518">
    <property type="entry name" value="HATPase_c"/>
    <property type="match status" value="1"/>
</dbReference>
<accession>A0ABS1CMS2</accession>
<dbReference type="SMART" id="SM00388">
    <property type="entry name" value="HisKA"/>
    <property type="match status" value="1"/>
</dbReference>
<dbReference type="InterPro" id="IPR011006">
    <property type="entry name" value="CheY-like_superfamily"/>
</dbReference>
<dbReference type="InterPro" id="IPR003594">
    <property type="entry name" value="HATPase_dom"/>
</dbReference>
<feature type="region of interest" description="Disordered" evidence="5">
    <location>
        <begin position="377"/>
        <end position="419"/>
    </location>
</feature>
<keyword evidence="3 4" id="KW-0597">Phosphoprotein</keyword>
<dbReference type="CDD" id="cd00075">
    <property type="entry name" value="HATPase"/>
    <property type="match status" value="1"/>
</dbReference>
<evidence type="ECO:0000259" key="7">
    <source>
        <dbReference type="PROSITE" id="PS50110"/>
    </source>
</evidence>
<feature type="domain" description="Response regulatory" evidence="7">
    <location>
        <begin position="424"/>
        <end position="537"/>
    </location>
</feature>
<dbReference type="InterPro" id="IPR036890">
    <property type="entry name" value="HATPase_C_sf"/>
</dbReference>
<dbReference type="PANTHER" id="PTHR43547">
    <property type="entry name" value="TWO-COMPONENT HISTIDINE KINASE"/>
    <property type="match status" value="1"/>
</dbReference>
<dbReference type="InterPro" id="IPR001789">
    <property type="entry name" value="Sig_transdc_resp-reg_receiver"/>
</dbReference>
<sequence>MPERILVLTPTPDDAALCRRFLDEAGFQSEICLGHADLCCALARPAAVLVIAEESLHGQAGDCIREHLAEQPAWSAMPIVVLAGKQAGHRLGVLEDYDAYGRVTLLERPVRMATFIGTLRLALRERRQQYRIRDLLAERAEAIKQRDEFLAMLGHELRNPLAAVLISTDVLETVPPDSERAVYCRNVLGTQARQMKRLLDDLSDMSRINRRKLSLERERIDLRQVLLDAVDQVDDKLKVRDQCLDLDLDPEGPTLPLLADPMRLRQVFANLLTNANRYTPEGGHIWLRLDTGDGLARVSVRDDGAGLSEEALAHIFEPFYQDRSEGRPQAGLGIGLTLATSLVKMHAGTIAAHSAGPGCGSEFIVTLPLAEADTGDAAAAARPVREPATGPATAGLAGPDSDAAPDADAGETRQPAARGGEPRHILLIEDNQDFAVGLQQLLEARGNRVSVVHDGTDGLRKAQDDPPQVVLLDIGLPGVDGYEVARRLRRIAGLSQVRVIAVTGFGRAADRERSRQAGIDRHLVKPVAMADLESAMA</sequence>
<dbReference type="Proteomes" id="UP000748752">
    <property type="component" value="Unassembled WGS sequence"/>
</dbReference>
<comment type="catalytic activity">
    <reaction evidence="1">
        <text>ATP + protein L-histidine = ADP + protein N-phospho-L-histidine.</text>
        <dbReference type="EC" id="2.7.13.3"/>
    </reaction>
</comment>
<dbReference type="InterPro" id="IPR003661">
    <property type="entry name" value="HisK_dim/P_dom"/>
</dbReference>
<dbReference type="SUPFAM" id="SSF55874">
    <property type="entry name" value="ATPase domain of HSP90 chaperone/DNA topoisomerase II/histidine kinase"/>
    <property type="match status" value="1"/>
</dbReference>
<evidence type="ECO:0000256" key="4">
    <source>
        <dbReference type="PROSITE-ProRule" id="PRU00169"/>
    </source>
</evidence>
<evidence type="ECO:0000256" key="2">
    <source>
        <dbReference type="ARBA" id="ARBA00012438"/>
    </source>
</evidence>
<feature type="domain" description="Histidine kinase" evidence="6">
    <location>
        <begin position="152"/>
        <end position="371"/>
    </location>
</feature>
<dbReference type="SUPFAM" id="SSF47384">
    <property type="entry name" value="Homodimeric domain of signal transducing histidine kinase"/>
    <property type="match status" value="1"/>
</dbReference>
<dbReference type="InterPro" id="IPR005467">
    <property type="entry name" value="His_kinase_dom"/>
</dbReference>
<evidence type="ECO:0000256" key="1">
    <source>
        <dbReference type="ARBA" id="ARBA00000085"/>
    </source>
</evidence>
<evidence type="ECO:0000259" key="6">
    <source>
        <dbReference type="PROSITE" id="PS50109"/>
    </source>
</evidence>
<dbReference type="Gene3D" id="1.10.287.130">
    <property type="match status" value="1"/>
</dbReference>
<dbReference type="PANTHER" id="PTHR43547:SF2">
    <property type="entry name" value="HYBRID SIGNAL TRANSDUCTION HISTIDINE KINASE C"/>
    <property type="match status" value="1"/>
</dbReference>
<dbReference type="EMBL" id="NRRV01000073">
    <property type="protein sequence ID" value="MBK1633227.1"/>
    <property type="molecule type" value="Genomic_DNA"/>
</dbReference>
<dbReference type="EC" id="2.7.13.3" evidence="2"/>
<dbReference type="Pfam" id="PF00512">
    <property type="entry name" value="HisKA"/>
    <property type="match status" value="1"/>
</dbReference>
<proteinExistence type="predicted"/>
<reference evidence="8 9" key="1">
    <citation type="journal article" date="2020" name="Microorganisms">
        <title>Osmotic Adaptation and Compatible Solute Biosynthesis of Phototrophic Bacteria as Revealed from Genome Analyses.</title>
        <authorList>
            <person name="Imhoff J.F."/>
            <person name="Rahn T."/>
            <person name="Kunzel S."/>
            <person name="Keller A."/>
            <person name="Neulinger S.C."/>
        </authorList>
    </citation>
    <scope>NUCLEOTIDE SEQUENCE [LARGE SCALE GENOMIC DNA]</scope>
    <source>
        <strain evidence="8 9">DSM 6210</strain>
    </source>
</reference>
<dbReference type="SMART" id="SM00448">
    <property type="entry name" value="REC"/>
    <property type="match status" value="1"/>
</dbReference>
<dbReference type="SMART" id="SM00387">
    <property type="entry name" value="HATPase_c"/>
    <property type="match status" value="1"/>
</dbReference>
<dbReference type="Gene3D" id="3.40.50.2300">
    <property type="match status" value="1"/>
</dbReference>
<dbReference type="PROSITE" id="PS50110">
    <property type="entry name" value="RESPONSE_REGULATORY"/>
    <property type="match status" value="1"/>
</dbReference>
<dbReference type="CDD" id="cd17580">
    <property type="entry name" value="REC_2_DhkD-like"/>
    <property type="match status" value="1"/>
</dbReference>
<keyword evidence="9" id="KW-1185">Reference proteome</keyword>
<gene>
    <name evidence="8" type="ORF">CKO31_21220</name>
</gene>
<protein>
    <recommendedName>
        <fullName evidence="2">histidine kinase</fullName>
        <ecNumber evidence="2">2.7.13.3</ecNumber>
    </recommendedName>
</protein>
<dbReference type="Gene3D" id="3.30.565.10">
    <property type="entry name" value="Histidine kinase-like ATPase, C-terminal domain"/>
    <property type="match status" value="1"/>
</dbReference>
<evidence type="ECO:0000256" key="5">
    <source>
        <dbReference type="SAM" id="MobiDB-lite"/>
    </source>
</evidence>
<evidence type="ECO:0000313" key="8">
    <source>
        <dbReference type="EMBL" id="MBK1633227.1"/>
    </source>
</evidence>
<dbReference type="CDD" id="cd00082">
    <property type="entry name" value="HisKA"/>
    <property type="match status" value="1"/>
</dbReference>